<comment type="caution">
    <text evidence="1">The sequence shown here is derived from an EMBL/GenBank/DDBJ whole genome shotgun (WGS) entry which is preliminary data.</text>
</comment>
<evidence type="ECO:0000313" key="2">
    <source>
        <dbReference type="Proteomes" id="UP000230084"/>
    </source>
</evidence>
<dbReference type="AlphaFoldDB" id="A0A2H0RN54"/>
<dbReference type="EMBL" id="PCYM01000001">
    <property type="protein sequence ID" value="PIR47979.1"/>
    <property type="molecule type" value="Genomic_DNA"/>
</dbReference>
<name>A0A2H0RN54_9BACT</name>
<reference evidence="1 2" key="1">
    <citation type="submission" date="2017-09" db="EMBL/GenBank/DDBJ databases">
        <title>Depth-based differentiation of microbial function through sediment-hosted aquifers and enrichment of novel symbionts in the deep terrestrial subsurface.</title>
        <authorList>
            <person name="Probst A.J."/>
            <person name="Ladd B."/>
            <person name="Jarett J.K."/>
            <person name="Geller-Mcgrath D.E."/>
            <person name="Sieber C.M."/>
            <person name="Emerson J.B."/>
            <person name="Anantharaman K."/>
            <person name="Thomas B.C."/>
            <person name="Malmstrom R."/>
            <person name="Stieglmeier M."/>
            <person name="Klingl A."/>
            <person name="Woyke T."/>
            <person name="Ryan C.M."/>
            <person name="Banfield J.F."/>
        </authorList>
    </citation>
    <scope>NUCLEOTIDE SEQUENCE [LARGE SCALE GENOMIC DNA]</scope>
    <source>
        <strain evidence="1">CG10_big_fil_rev_8_21_14_0_10_50_16</strain>
    </source>
</reference>
<protein>
    <submittedName>
        <fullName evidence="1">Uncharacterized protein</fullName>
    </submittedName>
</protein>
<gene>
    <name evidence="1" type="ORF">COV06_01095</name>
</gene>
<proteinExistence type="predicted"/>
<evidence type="ECO:0000313" key="1">
    <source>
        <dbReference type="EMBL" id="PIR47979.1"/>
    </source>
</evidence>
<organism evidence="1 2">
    <name type="scientific">Candidatus Uhrbacteria bacterium CG10_big_fil_rev_8_21_14_0_10_50_16</name>
    <dbReference type="NCBI Taxonomy" id="1975039"/>
    <lineage>
        <taxon>Bacteria</taxon>
        <taxon>Candidatus Uhriibacteriota</taxon>
    </lineage>
</organism>
<dbReference type="Proteomes" id="UP000230084">
    <property type="component" value="Unassembled WGS sequence"/>
</dbReference>
<accession>A0A2H0RN54</accession>
<sequence length="158" mass="17645">MEGSVKKTLDVQPLPAAEVLTDIESTHEQTSEVVEQTPVVEAPVQQQPVTPVTPVAAPVVEKDPELVQVEDILSEGLQDFYKELPQDLKPAFKAKGEEVARTILVWRQEAKLVASRVLRLIREWLGMAPKLNKHYLEQESKIKTDHILALAESDHLLG</sequence>